<dbReference type="InterPro" id="IPR016032">
    <property type="entry name" value="Sig_transdc_resp-reg_C-effctor"/>
</dbReference>
<evidence type="ECO:0000313" key="2">
    <source>
        <dbReference type="EMBL" id="MBA1376140.1"/>
    </source>
</evidence>
<dbReference type="GO" id="GO:0003677">
    <property type="term" value="F:DNA binding"/>
    <property type="evidence" value="ECO:0007669"/>
    <property type="project" value="InterPro"/>
</dbReference>
<dbReference type="EMBL" id="VDES01000005">
    <property type="protein sequence ID" value="MBA1376140.1"/>
    <property type="molecule type" value="Genomic_DNA"/>
</dbReference>
<dbReference type="InterPro" id="IPR036388">
    <property type="entry name" value="WH-like_DNA-bd_sf"/>
</dbReference>
<reference evidence="2 3" key="1">
    <citation type="journal article" date="1994" name="Int. J. Syst. Bacteriol.">
        <title>Phylogenetic positions of novel aerobic, bacteriochlorophyll a-containing bacteria and description of Roseococcus thiosulfatophilus gen. nov., sp. nov., Erythromicrobium ramosum gen. nov., sp. nov., and Erythrobacter litoralis sp. nov.</title>
        <authorList>
            <person name="Yurkov V."/>
            <person name="Stackebrandt E."/>
            <person name="Holmes A."/>
            <person name="Fuerst J.A."/>
            <person name="Hugenholtz P."/>
            <person name="Golecki J."/>
            <person name="Gad'on N."/>
            <person name="Gorlenko V.M."/>
            <person name="Kompantseva E.I."/>
            <person name="Drews G."/>
        </authorList>
    </citation>
    <scope>NUCLEOTIDE SEQUENCE [LARGE SCALE GENOMIC DNA]</scope>
    <source>
        <strain evidence="2 3">KR-99</strain>
    </source>
</reference>
<dbReference type="Proteomes" id="UP000589292">
    <property type="component" value="Unassembled WGS sequence"/>
</dbReference>
<evidence type="ECO:0000259" key="1">
    <source>
        <dbReference type="SMART" id="SM00421"/>
    </source>
</evidence>
<sequence length="361" mass="40202">MILLSNRFDRLDELIADAALGHCTWSDALTRMLPLAGADAMSMGVIFGDNRMIRPLGTANIDQAIVDAYADHFYRIGPRARHGLPPADHGIILHEELRRPDNVDEQDEFWSWFDSHNPPSDASMLIMPCIGDARIGLVVMRRGQQPSHSDISEFYQRFYDKFSAINLSLRRNARPQQAATAMLAQLQQIDCFSLVVDEDMQVAADERSPMIRYTLPLTGLARLDEDGRLGNVLPDFQSALTTMMQNPGPCQTMDLTLKTSLADTIARVVPLPHSTTPRSVRVDVTYMKHAQDPVKVYMGALGLTKRQAELLNVLRGVDALDEAAALMAISRNTARVFLAQIFERTGVRRKADLLRLAGSFA</sequence>
<dbReference type="RefSeq" id="WP_181268527.1">
    <property type="nucleotide sequence ID" value="NZ_BAAAGB010000002.1"/>
</dbReference>
<dbReference type="SMART" id="SM00421">
    <property type="entry name" value="HTH_LUXR"/>
    <property type="match status" value="1"/>
</dbReference>
<dbReference type="InterPro" id="IPR000792">
    <property type="entry name" value="Tscrpt_reg_LuxR_C"/>
</dbReference>
<gene>
    <name evidence="2" type="ORF">FG486_17495</name>
</gene>
<accession>A0A7V8RHG4</accession>
<dbReference type="Gene3D" id="1.10.10.10">
    <property type="entry name" value="Winged helix-like DNA-binding domain superfamily/Winged helix DNA-binding domain"/>
    <property type="match status" value="1"/>
</dbReference>
<dbReference type="SUPFAM" id="SSF46894">
    <property type="entry name" value="C-terminal effector domain of the bipartite response regulators"/>
    <property type="match status" value="1"/>
</dbReference>
<name>A0A7V8RHG4_9SPHN</name>
<evidence type="ECO:0000313" key="3">
    <source>
        <dbReference type="Proteomes" id="UP000589292"/>
    </source>
</evidence>
<feature type="domain" description="HTH luxR-type" evidence="1">
    <location>
        <begin position="300"/>
        <end position="357"/>
    </location>
</feature>
<protein>
    <recommendedName>
        <fullName evidence="1">HTH luxR-type domain-containing protein</fullName>
    </recommendedName>
</protein>
<keyword evidence="3" id="KW-1185">Reference proteome</keyword>
<dbReference type="AlphaFoldDB" id="A0A7V8RHG4"/>
<proteinExistence type="predicted"/>
<comment type="caution">
    <text evidence="2">The sequence shown here is derived from an EMBL/GenBank/DDBJ whole genome shotgun (WGS) entry which is preliminary data.</text>
</comment>
<organism evidence="2 3">
    <name type="scientific">Sphingomonas ursincola</name>
    <dbReference type="NCBI Taxonomy" id="56361"/>
    <lineage>
        <taxon>Bacteria</taxon>
        <taxon>Pseudomonadati</taxon>
        <taxon>Pseudomonadota</taxon>
        <taxon>Alphaproteobacteria</taxon>
        <taxon>Sphingomonadales</taxon>
        <taxon>Sphingomonadaceae</taxon>
        <taxon>Sphingomonas</taxon>
    </lineage>
</organism>
<dbReference type="GO" id="GO:0006355">
    <property type="term" value="P:regulation of DNA-templated transcription"/>
    <property type="evidence" value="ECO:0007669"/>
    <property type="project" value="InterPro"/>
</dbReference>